<name>A0A1I6BMY1_HYMAR</name>
<accession>A0A1I6BMY1</accession>
<dbReference type="AlphaFoldDB" id="A0A1I6BMY1"/>
<gene>
    <name evidence="1" type="ORF">SAMN04515668_4777</name>
</gene>
<dbReference type="Proteomes" id="UP000199029">
    <property type="component" value="Unassembled WGS sequence"/>
</dbReference>
<keyword evidence="2" id="KW-1185">Reference proteome</keyword>
<dbReference type="EMBL" id="FOXS01000010">
    <property type="protein sequence ID" value="SFQ82275.1"/>
    <property type="molecule type" value="Genomic_DNA"/>
</dbReference>
<dbReference type="RefSeq" id="WP_214607061.1">
    <property type="nucleotide sequence ID" value="NZ_FOXS01000010.1"/>
</dbReference>
<proteinExistence type="predicted"/>
<protein>
    <submittedName>
        <fullName evidence="1">Uncharacterized protein</fullName>
    </submittedName>
</protein>
<organism evidence="1 2">
    <name type="scientific">Hymenobacter arizonensis</name>
    <name type="common">Siccationidurans arizonensis</name>
    <dbReference type="NCBI Taxonomy" id="1227077"/>
    <lineage>
        <taxon>Bacteria</taxon>
        <taxon>Pseudomonadati</taxon>
        <taxon>Bacteroidota</taxon>
        <taxon>Cytophagia</taxon>
        <taxon>Cytophagales</taxon>
        <taxon>Hymenobacteraceae</taxon>
        <taxon>Hymenobacter</taxon>
    </lineage>
</organism>
<sequence length="89" mass="10038">MSARFSLVLDANSYKQLALQDDASATFLQQQAELPNHQKKLHLSRHQAEAMLEALGDLLCTKDMTNDEINGYGLCLEPLIDLINEPLRR</sequence>
<evidence type="ECO:0000313" key="1">
    <source>
        <dbReference type="EMBL" id="SFQ82275.1"/>
    </source>
</evidence>
<reference evidence="2" key="1">
    <citation type="submission" date="2016-10" db="EMBL/GenBank/DDBJ databases">
        <authorList>
            <person name="Varghese N."/>
            <person name="Submissions S."/>
        </authorList>
    </citation>
    <scope>NUCLEOTIDE SEQUENCE [LARGE SCALE GENOMIC DNA]</scope>
    <source>
        <strain evidence="2">OR362-8,ATCC BAA-1266,JCM 13504</strain>
    </source>
</reference>
<evidence type="ECO:0000313" key="2">
    <source>
        <dbReference type="Proteomes" id="UP000199029"/>
    </source>
</evidence>